<accession>A0A9D4BQ98</accession>
<organism evidence="1 2">
    <name type="scientific">Dreissena polymorpha</name>
    <name type="common">Zebra mussel</name>
    <name type="synonym">Mytilus polymorpha</name>
    <dbReference type="NCBI Taxonomy" id="45954"/>
    <lineage>
        <taxon>Eukaryota</taxon>
        <taxon>Metazoa</taxon>
        <taxon>Spiralia</taxon>
        <taxon>Lophotrochozoa</taxon>
        <taxon>Mollusca</taxon>
        <taxon>Bivalvia</taxon>
        <taxon>Autobranchia</taxon>
        <taxon>Heteroconchia</taxon>
        <taxon>Euheterodonta</taxon>
        <taxon>Imparidentia</taxon>
        <taxon>Neoheterodontei</taxon>
        <taxon>Myida</taxon>
        <taxon>Dreissenoidea</taxon>
        <taxon>Dreissenidae</taxon>
        <taxon>Dreissena</taxon>
    </lineage>
</organism>
<dbReference type="AlphaFoldDB" id="A0A9D4BQ98"/>
<keyword evidence="2" id="KW-1185">Reference proteome</keyword>
<reference evidence="1" key="2">
    <citation type="submission" date="2020-11" db="EMBL/GenBank/DDBJ databases">
        <authorList>
            <person name="McCartney M.A."/>
            <person name="Auch B."/>
            <person name="Kono T."/>
            <person name="Mallez S."/>
            <person name="Becker A."/>
            <person name="Gohl D.M."/>
            <person name="Silverstein K.A.T."/>
            <person name="Koren S."/>
            <person name="Bechman K.B."/>
            <person name="Herman A."/>
            <person name="Abrahante J.E."/>
            <person name="Garbe J."/>
        </authorList>
    </citation>
    <scope>NUCLEOTIDE SEQUENCE</scope>
    <source>
        <strain evidence="1">Duluth1</strain>
        <tissue evidence="1">Whole animal</tissue>
    </source>
</reference>
<name>A0A9D4BQ98_DREPO</name>
<proteinExistence type="predicted"/>
<comment type="caution">
    <text evidence="1">The sequence shown here is derived from an EMBL/GenBank/DDBJ whole genome shotgun (WGS) entry which is preliminary data.</text>
</comment>
<sequence length="57" mass="6224">MLYVGDADQSSETFMFMYPAFGVLAKRQCVAAVEKDGDYEGLEEPLLGWEADGTACP</sequence>
<evidence type="ECO:0000313" key="2">
    <source>
        <dbReference type="Proteomes" id="UP000828390"/>
    </source>
</evidence>
<gene>
    <name evidence="1" type="ORF">DPMN_072173</name>
</gene>
<protein>
    <submittedName>
        <fullName evidence="1">Uncharacterized protein</fullName>
    </submittedName>
</protein>
<dbReference type="EMBL" id="JAIWYP010000014">
    <property type="protein sequence ID" value="KAH3712471.1"/>
    <property type="molecule type" value="Genomic_DNA"/>
</dbReference>
<reference evidence="1" key="1">
    <citation type="journal article" date="2019" name="bioRxiv">
        <title>The Genome of the Zebra Mussel, Dreissena polymorpha: A Resource for Invasive Species Research.</title>
        <authorList>
            <person name="McCartney M.A."/>
            <person name="Auch B."/>
            <person name="Kono T."/>
            <person name="Mallez S."/>
            <person name="Zhang Y."/>
            <person name="Obille A."/>
            <person name="Becker A."/>
            <person name="Abrahante J.E."/>
            <person name="Garbe J."/>
            <person name="Badalamenti J.P."/>
            <person name="Herman A."/>
            <person name="Mangelson H."/>
            <person name="Liachko I."/>
            <person name="Sullivan S."/>
            <person name="Sone E.D."/>
            <person name="Koren S."/>
            <person name="Silverstein K.A.T."/>
            <person name="Beckman K.B."/>
            <person name="Gohl D.M."/>
        </authorList>
    </citation>
    <scope>NUCLEOTIDE SEQUENCE</scope>
    <source>
        <strain evidence="1">Duluth1</strain>
        <tissue evidence="1">Whole animal</tissue>
    </source>
</reference>
<dbReference type="Proteomes" id="UP000828390">
    <property type="component" value="Unassembled WGS sequence"/>
</dbReference>
<evidence type="ECO:0000313" key="1">
    <source>
        <dbReference type="EMBL" id="KAH3712471.1"/>
    </source>
</evidence>